<organism evidence="1 2">
    <name type="scientific">Ambrosia artemisiifolia</name>
    <name type="common">Common ragweed</name>
    <dbReference type="NCBI Taxonomy" id="4212"/>
    <lineage>
        <taxon>Eukaryota</taxon>
        <taxon>Viridiplantae</taxon>
        <taxon>Streptophyta</taxon>
        <taxon>Embryophyta</taxon>
        <taxon>Tracheophyta</taxon>
        <taxon>Spermatophyta</taxon>
        <taxon>Magnoliopsida</taxon>
        <taxon>eudicotyledons</taxon>
        <taxon>Gunneridae</taxon>
        <taxon>Pentapetalae</taxon>
        <taxon>asterids</taxon>
        <taxon>campanulids</taxon>
        <taxon>Asterales</taxon>
        <taxon>Asteraceae</taxon>
        <taxon>Asteroideae</taxon>
        <taxon>Heliantheae alliance</taxon>
        <taxon>Heliantheae</taxon>
        <taxon>Ambrosia</taxon>
    </lineage>
</organism>
<evidence type="ECO:0000313" key="1">
    <source>
        <dbReference type="EMBL" id="KAI7727638.1"/>
    </source>
</evidence>
<gene>
    <name evidence="1" type="ORF">M8C21_003429</name>
</gene>
<name>A0AAD5BQ97_AMBAR</name>
<proteinExistence type="predicted"/>
<accession>A0AAD5BQ97</accession>
<dbReference type="AlphaFoldDB" id="A0AAD5BQ97"/>
<comment type="caution">
    <text evidence="1">The sequence shown here is derived from an EMBL/GenBank/DDBJ whole genome shotgun (WGS) entry which is preliminary data.</text>
</comment>
<evidence type="ECO:0000313" key="2">
    <source>
        <dbReference type="Proteomes" id="UP001206925"/>
    </source>
</evidence>
<reference evidence="1" key="1">
    <citation type="submission" date="2022-06" db="EMBL/GenBank/DDBJ databases">
        <title>Uncovering the hologenomic basis of an extraordinary plant invasion.</title>
        <authorList>
            <person name="Bieker V.C."/>
            <person name="Martin M.D."/>
            <person name="Gilbert T."/>
            <person name="Hodgins K."/>
            <person name="Battlay P."/>
            <person name="Petersen B."/>
            <person name="Wilson J."/>
        </authorList>
    </citation>
    <scope>NUCLEOTIDE SEQUENCE</scope>
    <source>
        <strain evidence="1">AA19_3_7</strain>
        <tissue evidence="1">Leaf</tissue>
    </source>
</reference>
<keyword evidence="2" id="KW-1185">Reference proteome</keyword>
<dbReference type="Proteomes" id="UP001206925">
    <property type="component" value="Unassembled WGS sequence"/>
</dbReference>
<dbReference type="EMBL" id="JAMZMK010011339">
    <property type="protein sequence ID" value="KAI7727638.1"/>
    <property type="molecule type" value="Genomic_DNA"/>
</dbReference>
<sequence>MPVKKEVVMAIIKEIH</sequence>
<protein>
    <submittedName>
        <fullName evidence="1">Uncharacterized protein</fullName>
    </submittedName>
</protein>